<dbReference type="EMBL" id="CM001219">
    <property type="protein sequence ID" value="KEH34284.1"/>
    <property type="molecule type" value="Genomic_DNA"/>
</dbReference>
<evidence type="ECO:0000313" key="3">
    <source>
        <dbReference type="Proteomes" id="UP000002051"/>
    </source>
</evidence>
<organism evidence="1 3">
    <name type="scientific">Medicago truncatula</name>
    <name type="common">Barrel medic</name>
    <name type="synonym">Medicago tribuloides</name>
    <dbReference type="NCBI Taxonomy" id="3880"/>
    <lineage>
        <taxon>Eukaryota</taxon>
        <taxon>Viridiplantae</taxon>
        <taxon>Streptophyta</taxon>
        <taxon>Embryophyta</taxon>
        <taxon>Tracheophyta</taxon>
        <taxon>Spermatophyta</taxon>
        <taxon>Magnoliopsida</taxon>
        <taxon>eudicotyledons</taxon>
        <taxon>Gunneridae</taxon>
        <taxon>Pentapetalae</taxon>
        <taxon>rosids</taxon>
        <taxon>fabids</taxon>
        <taxon>Fabales</taxon>
        <taxon>Fabaceae</taxon>
        <taxon>Papilionoideae</taxon>
        <taxon>50 kb inversion clade</taxon>
        <taxon>NPAAA clade</taxon>
        <taxon>Hologalegina</taxon>
        <taxon>IRL clade</taxon>
        <taxon>Trifolieae</taxon>
        <taxon>Medicago</taxon>
    </lineage>
</organism>
<name>A0A072UWS3_MEDTR</name>
<dbReference type="HOGENOM" id="CLU_2853058_0_0_1"/>
<dbReference type="EnsemblPlants" id="KEH34284">
    <property type="protein sequence ID" value="KEH34284"/>
    <property type="gene ID" value="MTR_3g464100"/>
</dbReference>
<proteinExistence type="predicted"/>
<sequence>MEPKFDRTGPISKLELAMANLCITINQDLGSGSHQEGHYNGSLAFHKKLHLISSFGNAWKSRFVS</sequence>
<dbReference type="AlphaFoldDB" id="A0A072UWS3"/>
<reference evidence="1 3" key="2">
    <citation type="journal article" date="2014" name="BMC Genomics">
        <title>An improved genome release (version Mt4.0) for the model legume Medicago truncatula.</title>
        <authorList>
            <person name="Tang H."/>
            <person name="Krishnakumar V."/>
            <person name="Bidwell S."/>
            <person name="Rosen B."/>
            <person name="Chan A."/>
            <person name="Zhou S."/>
            <person name="Gentzbittel L."/>
            <person name="Childs K.L."/>
            <person name="Yandell M."/>
            <person name="Gundlach H."/>
            <person name="Mayer K.F."/>
            <person name="Schwartz D.C."/>
            <person name="Town C.D."/>
        </authorList>
    </citation>
    <scope>GENOME REANNOTATION</scope>
    <source>
        <strain evidence="1">A17</strain>
        <strain evidence="2 3">cv. Jemalong A17</strain>
    </source>
</reference>
<evidence type="ECO:0000313" key="1">
    <source>
        <dbReference type="EMBL" id="KEH34284.1"/>
    </source>
</evidence>
<reference evidence="2" key="3">
    <citation type="submission" date="2015-04" db="UniProtKB">
        <authorList>
            <consortium name="EnsemblPlants"/>
        </authorList>
    </citation>
    <scope>IDENTIFICATION</scope>
    <source>
        <strain evidence="2">cv. Jemalong A17</strain>
    </source>
</reference>
<gene>
    <name evidence="1" type="ordered locus">MTR_3g464100</name>
</gene>
<dbReference type="Proteomes" id="UP000002051">
    <property type="component" value="Chromosome 3"/>
</dbReference>
<accession>A0A072UWS3</accession>
<keyword evidence="3" id="KW-1185">Reference proteome</keyword>
<evidence type="ECO:0000313" key="2">
    <source>
        <dbReference type="EnsemblPlants" id="KEH34284"/>
    </source>
</evidence>
<protein>
    <submittedName>
        <fullName evidence="1 2">Uncharacterized protein</fullName>
    </submittedName>
</protein>
<reference evidence="1 3" key="1">
    <citation type="journal article" date="2011" name="Nature">
        <title>The Medicago genome provides insight into the evolution of rhizobial symbioses.</title>
        <authorList>
            <person name="Young N.D."/>
            <person name="Debelle F."/>
            <person name="Oldroyd G.E."/>
            <person name="Geurts R."/>
            <person name="Cannon S.B."/>
            <person name="Udvardi M.K."/>
            <person name="Benedito V.A."/>
            <person name="Mayer K.F."/>
            <person name="Gouzy J."/>
            <person name="Schoof H."/>
            <person name="Van de Peer Y."/>
            <person name="Proost S."/>
            <person name="Cook D.R."/>
            <person name="Meyers B.C."/>
            <person name="Spannagl M."/>
            <person name="Cheung F."/>
            <person name="De Mita S."/>
            <person name="Krishnakumar V."/>
            <person name="Gundlach H."/>
            <person name="Zhou S."/>
            <person name="Mudge J."/>
            <person name="Bharti A.K."/>
            <person name="Murray J.D."/>
            <person name="Naoumkina M.A."/>
            <person name="Rosen B."/>
            <person name="Silverstein K.A."/>
            <person name="Tang H."/>
            <person name="Rombauts S."/>
            <person name="Zhao P.X."/>
            <person name="Zhou P."/>
            <person name="Barbe V."/>
            <person name="Bardou P."/>
            <person name="Bechner M."/>
            <person name="Bellec A."/>
            <person name="Berger A."/>
            <person name="Berges H."/>
            <person name="Bidwell S."/>
            <person name="Bisseling T."/>
            <person name="Choisne N."/>
            <person name="Couloux A."/>
            <person name="Denny R."/>
            <person name="Deshpande S."/>
            <person name="Dai X."/>
            <person name="Doyle J.J."/>
            <person name="Dudez A.M."/>
            <person name="Farmer A.D."/>
            <person name="Fouteau S."/>
            <person name="Franken C."/>
            <person name="Gibelin C."/>
            <person name="Gish J."/>
            <person name="Goldstein S."/>
            <person name="Gonzalez A.J."/>
            <person name="Green P.J."/>
            <person name="Hallab A."/>
            <person name="Hartog M."/>
            <person name="Hua A."/>
            <person name="Humphray S.J."/>
            <person name="Jeong D.H."/>
            <person name="Jing Y."/>
            <person name="Jocker A."/>
            <person name="Kenton S.M."/>
            <person name="Kim D.J."/>
            <person name="Klee K."/>
            <person name="Lai H."/>
            <person name="Lang C."/>
            <person name="Lin S."/>
            <person name="Macmil S.L."/>
            <person name="Magdelenat G."/>
            <person name="Matthews L."/>
            <person name="McCorrison J."/>
            <person name="Monaghan E.L."/>
            <person name="Mun J.H."/>
            <person name="Najar F.Z."/>
            <person name="Nicholson C."/>
            <person name="Noirot C."/>
            <person name="O'Bleness M."/>
            <person name="Paule C.R."/>
            <person name="Poulain J."/>
            <person name="Prion F."/>
            <person name="Qin B."/>
            <person name="Qu C."/>
            <person name="Retzel E.F."/>
            <person name="Riddle C."/>
            <person name="Sallet E."/>
            <person name="Samain S."/>
            <person name="Samson N."/>
            <person name="Sanders I."/>
            <person name="Saurat O."/>
            <person name="Scarpelli C."/>
            <person name="Schiex T."/>
            <person name="Segurens B."/>
            <person name="Severin A.J."/>
            <person name="Sherrier D.J."/>
            <person name="Shi R."/>
            <person name="Sims S."/>
            <person name="Singer S.R."/>
            <person name="Sinharoy S."/>
            <person name="Sterck L."/>
            <person name="Viollet A."/>
            <person name="Wang B.B."/>
            <person name="Wang K."/>
            <person name="Wang M."/>
            <person name="Wang X."/>
            <person name="Warfsmann J."/>
            <person name="Weissenbach J."/>
            <person name="White D.D."/>
            <person name="White J.D."/>
            <person name="Wiley G.B."/>
            <person name="Wincker P."/>
            <person name="Xing Y."/>
            <person name="Yang L."/>
            <person name="Yao Z."/>
            <person name="Ying F."/>
            <person name="Zhai J."/>
            <person name="Zhou L."/>
            <person name="Zuber A."/>
            <person name="Denarie J."/>
            <person name="Dixon R.A."/>
            <person name="May G.D."/>
            <person name="Schwartz D.C."/>
            <person name="Rogers J."/>
            <person name="Quetier F."/>
            <person name="Town C.D."/>
            <person name="Roe B.A."/>
        </authorList>
    </citation>
    <scope>NUCLEOTIDE SEQUENCE [LARGE SCALE GENOMIC DNA]</scope>
    <source>
        <strain evidence="1">A17</strain>
        <strain evidence="2 3">cv. Jemalong A17</strain>
    </source>
</reference>